<sequence length="106" mass="11635">MGMNQQRLMQVLLAPVVSEKSNMLAEKRNQMTFRVLPNATKPEIKAAVELLFNVKVDSVATTIIKGKNKRFGRTIGKRSDVKKAYVSLAAGQELDIESAAASADKE</sequence>
<dbReference type="InterPro" id="IPR013025">
    <property type="entry name" value="Ribosomal_uL23-like"/>
</dbReference>
<dbReference type="HAMAP" id="MF_01369_B">
    <property type="entry name" value="Ribosomal_uL23_B"/>
    <property type="match status" value="1"/>
</dbReference>
<dbReference type="GO" id="GO:0006412">
    <property type="term" value="P:translation"/>
    <property type="evidence" value="ECO:0007669"/>
    <property type="project" value="UniProtKB-UniRule"/>
</dbReference>
<dbReference type="GO" id="GO:1990904">
    <property type="term" value="C:ribonucleoprotein complex"/>
    <property type="evidence" value="ECO:0007669"/>
    <property type="project" value="UniProtKB-KW"/>
</dbReference>
<evidence type="ECO:0000313" key="7">
    <source>
        <dbReference type="EMBL" id="PIT63406.1"/>
    </source>
</evidence>
<evidence type="ECO:0000256" key="2">
    <source>
        <dbReference type="ARBA" id="ARBA00022730"/>
    </source>
</evidence>
<comment type="function">
    <text evidence="6">One of the early assembly proteins it binds 23S rRNA. One of the proteins that surrounds the polypeptide exit tunnel on the outside of the ribosome. Forms the main docking site for trigger factor binding to the ribosome.</text>
</comment>
<comment type="caution">
    <text evidence="7">The sequence shown here is derived from an EMBL/GenBank/DDBJ whole genome shotgun (WGS) entry which is preliminary data.</text>
</comment>
<protein>
    <recommendedName>
        <fullName evidence="6">Large ribosomal subunit protein uL23</fullName>
    </recommendedName>
</protein>
<dbReference type="AlphaFoldDB" id="A0A1X0TC18"/>
<dbReference type="EMBL" id="MEIV01000030">
    <property type="protein sequence ID" value="PIT63406.1"/>
    <property type="molecule type" value="Genomic_DNA"/>
</dbReference>
<keyword evidence="5 6" id="KW-0687">Ribonucleoprotein</keyword>
<dbReference type="InterPro" id="IPR012677">
    <property type="entry name" value="Nucleotide-bd_a/b_plait_sf"/>
</dbReference>
<comment type="similarity">
    <text evidence="1 6">Belongs to the universal ribosomal protein uL23 family.</text>
</comment>
<dbReference type="GO" id="GO:0019843">
    <property type="term" value="F:rRNA binding"/>
    <property type="evidence" value="ECO:0007669"/>
    <property type="project" value="UniProtKB-UniRule"/>
</dbReference>
<proteinExistence type="inferred from homology"/>
<dbReference type="Proteomes" id="UP000231094">
    <property type="component" value="Unassembled WGS sequence"/>
</dbReference>
<dbReference type="Gene3D" id="3.30.70.330">
    <property type="match status" value="1"/>
</dbReference>
<name>A0A1X0TC18_9NEIS</name>
<dbReference type="SUPFAM" id="SSF54189">
    <property type="entry name" value="Ribosomal proteins S24e, L23 and L15e"/>
    <property type="match status" value="1"/>
</dbReference>
<dbReference type="InterPro" id="IPR012678">
    <property type="entry name" value="Ribosomal_uL23/eL15/eS24_sf"/>
</dbReference>
<keyword evidence="4 6" id="KW-0689">Ribosomal protein</keyword>
<dbReference type="GO" id="GO:0003735">
    <property type="term" value="F:structural constituent of ribosome"/>
    <property type="evidence" value="ECO:0007669"/>
    <property type="project" value="InterPro"/>
</dbReference>
<evidence type="ECO:0000256" key="5">
    <source>
        <dbReference type="ARBA" id="ARBA00023274"/>
    </source>
</evidence>
<evidence type="ECO:0000256" key="3">
    <source>
        <dbReference type="ARBA" id="ARBA00022884"/>
    </source>
</evidence>
<evidence type="ECO:0000256" key="1">
    <source>
        <dbReference type="ARBA" id="ARBA00006700"/>
    </source>
</evidence>
<evidence type="ECO:0000256" key="4">
    <source>
        <dbReference type="ARBA" id="ARBA00022980"/>
    </source>
</evidence>
<dbReference type="NCBIfam" id="NF004359">
    <property type="entry name" value="PRK05738.1-3"/>
    <property type="match status" value="1"/>
</dbReference>
<reference evidence="7 8" key="1">
    <citation type="journal article" date="2017" name="MBio">
        <title>Type VI secretion-mediated competition in the bee gut microbiome.</title>
        <authorList>
            <person name="Steele M.I."/>
            <person name="Kwong W.K."/>
            <person name="Powell J.E."/>
            <person name="Whiteley M."/>
            <person name="Moran N.A."/>
        </authorList>
    </citation>
    <scope>NUCLEOTIDE SEQUENCE [LARGE SCALE GENOMIC DNA]</scope>
    <source>
        <strain evidence="7 8">PEB0171</strain>
    </source>
</reference>
<evidence type="ECO:0000256" key="6">
    <source>
        <dbReference type="HAMAP-Rule" id="MF_01369"/>
    </source>
</evidence>
<accession>A0A1X0TC18</accession>
<evidence type="ECO:0000313" key="8">
    <source>
        <dbReference type="Proteomes" id="UP000231094"/>
    </source>
</evidence>
<dbReference type="Pfam" id="PF00276">
    <property type="entry name" value="Ribosomal_L23"/>
    <property type="match status" value="1"/>
</dbReference>
<dbReference type="FunFam" id="3.30.70.330:FF:000001">
    <property type="entry name" value="50S ribosomal protein L23"/>
    <property type="match status" value="1"/>
</dbReference>
<dbReference type="NCBIfam" id="NF004363">
    <property type="entry name" value="PRK05738.2-4"/>
    <property type="match status" value="1"/>
</dbReference>
<keyword evidence="3 6" id="KW-0694">RNA-binding</keyword>
<gene>
    <name evidence="6" type="primary">rplW</name>
    <name evidence="7" type="ORF">BHC47_11180</name>
</gene>
<keyword evidence="2 6" id="KW-0699">rRNA-binding</keyword>
<comment type="subunit">
    <text evidence="6">Part of the 50S ribosomal subunit. Contacts protein L29, and trigger factor when it is bound to the ribosome.</text>
</comment>
<dbReference type="PANTHER" id="PTHR11620">
    <property type="entry name" value="60S RIBOSOMAL PROTEIN L23A"/>
    <property type="match status" value="1"/>
</dbReference>
<organism evidence="7 8">
    <name type="scientific">Snodgrassella alvi</name>
    <dbReference type="NCBI Taxonomy" id="1196083"/>
    <lineage>
        <taxon>Bacteria</taxon>
        <taxon>Pseudomonadati</taxon>
        <taxon>Pseudomonadota</taxon>
        <taxon>Betaproteobacteria</taxon>
        <taxon>Neisseriales</taxon>
        <taxon>Neisseriaceae</taxon>
        <taxon>Snodgrassella</taxon>
    </lineage>
</organism>
<dbReference type="GO" id="GO:0005840">
    <property type="term" value="C:ribosome"/>
    <property type="evidence" value="ECO:0007669"/>
    <property type="project" value="UniProtKB-KW"/>
</dbReference>